<evidence type="ECO:0000313" key="6">
    <source>
        <dbReference type="Proteomes" id="UP000315226"/>
    </source>
</evidence>
<dbReference type="PANTHER" id="PTHR33495:SF2">
    <property type="entry name" value="ANTI-SIGMA FACTOR ANTAGONIST TM_1081-RELATED"/>
    <property type="match status" value="1"/>
</dbReference>
<dbReference type="InterPro" id="IPR002645">
    <property type="entry name" value="STAS_dom"/>
</dbReference>
<dbReference type="InterPro" id="IPR003658">
    <property type="entry name" value="Anti-sigma_ant"/>
</dbReference>
<feature type="domain" description="STAS" evidence="4">
    <location>
        <begin position="51"/>
        <end position="146"/>
    </location>
</feature>
<dbReference type="NCBIfam" id="TIGR00377">
    <property type="entry name" value="ant_ant_sig"/>
    <property type="match status" value="1"/>
</dbReference>
<organism evidence="5 6">
    <name type="scientific">Streptomyces gardneri</name>
    <dbReference type="NCBI Taxonomy" id="66892"/>
    <lineage>
        <taxon>Bacteria</taxon>
        <taxon>Bacillati</taxon>
        <taxon>Actinomycetota</taxon>
        <taxon>Actinomycetes</taxon>
        <taxon>Kitasatosporales</taxon>
        <taxon>Streptomycetaceae</taxon>
        <taxon>Streptomyces</taxon>
    </lineage>
</organism>
<comment type="caution">
    <text evidence="5">The sequence shown here is derived from an EMBL/GenBank/DDBJ whole genome shotgun (WGS) entry which is preliminary data.</text>
</comment>
<evidence type="ECO:0000259" key="4">
    <source>
        <dbReference type="PROSITE" id="PS50801"/>
    </source>
</evidence>
<keyword evidence="6" id="KW-1185">Reference proteome</keyword>
<feature type="compositionally biased region" description="Basic residues" evidence="3">
    <location>
        <begin position="1"/>
        <end position="13"/>
    </location>
</feature>
<dbReference type="AlphaFoldDB" id="A0A4Y3RGG7"/>
<name>A0A4Y3RGG7_9ACTN</name>
<dbReference type="Gene3D" id="3.30.750.24">
    <property type="entry name" value="STAS domain"/>
    <property type="match status" value="1"/>
</dbReference>
<dbReference type="Pfam" id="PF13466">
    <property type="entry name" value="STAS_2"/>
    <property type="match status" value="1"/>
</dbReference>
<dbReference type="GO" id="GO:0043856">
    <property type="term" value="F:anti-sigma factor antagonist activity"/>
    <property type="evidence" value="ECO:0007669"/>
    <property type="project" value="InterPro"/>
</dbReference>
<protein>
    <recommendedName>
        <fullName evidence="2">Anti-sigma factor antagonist</fullName>
    </recommendedName>
</protein>
<sequence>MGIRRAKGAKRLKVGGSMRDEEPAPSAGGGEPPRDRFTVEVRPVPDADTDVLVLAGELDRDTVAPLRRAVEECIGAGRIVVDCSALDFCDSSGLNALLRARLRAQEAGGRLELAGLRPPVDRTFEITGARVVFRVYGTVGEALAESGGEGGGTHGRER</sequence>
<feature type="region of interest" description="Disordered" evidence="3">
    <location>
        <begin position="1"/>
        <end position="36"/>
    </location>
</feature>
<evidence type="ECO:0000256" key="1">
    <source>
        <dbReference type="ARBA" id="ARBA00009013"/>
    </source>
</evidence>
<proteinExistence type="inferred from homology"/>
<dbReference type="SUPFAM" id="SSF52091">
    <property type="entry name" value="SpoIIaa-like"/>
    <property type="match status" value="1"/>
</dbReference>
<accession>A0A4Y3RGG7</accession>
<dbReference type="InterPro" id="IPR058548">
    <property type="entry name" value="MlaB-like_STAS"/>
</dbReference>
<reference evidence="5 6" key="1">
    <citation type="submission" date="2019-06" db="EMBL/GenBank/DDBJ databases">
        <title>Whole genome shotgun sequence of Streptomyces gardneri NBRC 12865.</title>
        <authorList>
            <person name="Hosoyama A."/>
            <person name="Uohara A."/>
            <person name="Ohji S."/>
            <person name="Ichikawa N."/>
        </authorList>
    </citation>
    <scope>NUCLEOTIDE SEQUENCE [LARGE SCALE GENOMIC DNA]</scope>
    <source>
        <strain evidence="5 6">NBRC 12865</strain>
    </source>
</reference>
<dbReference type="CDD" id="cd07043">
    <property type="entry name" value="STAS_anti-anti-sigma_factors"/>
    <property type="match status" value="1"/>
</dbReference>
<comment type="similarity">
    <text evidence="1 2">Belongs to the anti-sigma-factor antagonist family.</text>
</comment>
<gene>
    <name evidence="5" type="ORF">SGA01_14020</name>
</gene>
<dbReference type="InterPro" id="IPR036513">
    <property type="entry name" value="STAS_dom_sf"/>
</dbReference>
<dbReference type="Proteomes" id="UP000315226">
    <property type="component" value="Unassembled WGS sequence"/>
</dbReference>
<dbReference type="PROSITE" id="PS50801">
    <property type="entry name" value="STAS"/>
    <property type="match status" value="1"/>
</dbReference>
<evidence type="ECO:0000256" key="3">
    <source>
        <dbReference type="SAM" id="MobiDB-lite"/>
    </source>
</evidence>
<evidence type="ECO:0000313" key="5">
    <source>
        <dbReference type="EMBL" id="GEB55797.1"/>
    </source>
</evidence>
<dbReference type="PANTHER" id="PTHR33495">
    <property type="entry name" value="ANTI-SIGMA FACTOR ANTAGONIST TM_1081-RELATED-RELATED"/>
    <property type="match status" value="1"/>
</dbReference>
<evidence type="ECO:0000256" key="2">
    <source>
        <dbReference type="RuleBase" id="RU003749"/>
    </source>
</evidence>
<dbReference type="EMBL" id="BJMN01000010">
    <property type="protein sequence ID" value="GEB55797.1"/>
    <property type="molecule type" value="Genomic_DNA"/>
</dbReference>